<dbReference type="EMBL" id="JAKWBI020000004">
    <property type="protein sequence ID" value="KAJ2907131.1"/>
    <property type="molecule type" value="Genomic_DNA"/>
</dbReference>
<proteinExistence type="predicted"/>
<keyword evidence="3" id="KW-1185">Reference proteome</keyword>
<feature type="signal peptide" evidence="1">
    <location>
        <begin position="1"/>
        <end position="15"/>
    </location>
</feature>
<name>A0AAD5S067_9PEZI</name>
<gene>
    <name evidence="2" type="ORF">MKZ38_007646</name>
</gene>
<organism evidence="2 3">
    <name type="scientific">Zalerion maritima</name>
    <dbReference type="NCBI Taxonomy" id="339359"/>
    <lineage>
        <taxon>Eukaryota</taxon>
        <taxon>Fungi</taxon>
        <taxon>Dikarya</taxon>
        <taxon>Ascomycota</taxon>
        <taxon>Pezizomycotina</taxon>
        <taxon>Sordariomycetes</taxon>
        <taxon>Lulworthiomycetidae</taxon>
        <taxon>Lulworthiales</taxon>
        <taxon>Lulworthiaceae</taxon>
        <taxon>Zalerion</taxon>
    </lineage>
</organism>
<sequence>MHFLLALAFAALASANGMCIIDPTAEAPEVGTPYAMCDTMCVADTDTECVSPLGCADNQICWGGVCKDKIDASVCCEDGLFSDDAAETLCS</sequence>
<protein>
    <submittedName>
        <fullName evidence="2">Uncharacterized protein</fullName>
    </submittedName>
</protein>
<accession>A0AAD5S067</accession>
<dbReference type="AlphaFoldDB" id="A0AAD5S067"/>
<feature type="chain" id="PRO_5042258319" evidence="1">
    <location>
        <begin position="16"/>
        <end position="91"/>
    </location>
</feature>
<dbReference type="Proteomes" id="UP001201980">
    <property type="component" value="Unassembled WGS sequence"/>
</dbReference>
<reference evidence="2" key="1">
    <citation type="submission" date="2022-07" db="EMBL/GenBank/DDBJ databases">
        <title>Draft genome sequence of Zalerion maritima ATCC 34329, a (micro)plastics degrading marine fungus.</title>
        <authorList>
            <person name="Paco A."/>
            <person name="Goncalves M.F.M."/>
            <person name="Rocha-Santos T.A.P."/>
            <person name="Alves A."/>
        </authorList>
    </citation>
    <scope>NUCLEOTIDE SEQUENCE</scope>
    <source>
        <strain evidence="2">ATCC 34329</strain>
    </source>
</reference>
<comment type="caution">
    <text evidence="2">The sequence shown here is derived from an EMBL/GenBank/DDBJ whole genome shotgun (WGS) entry which is preliminary data.</text>
</comment>
<evidence type="ECO:0000256" key="1">
    <source>
        <dbReference type="SAM" id="SignalP"/>
    </source>
</evidence>
<evidence type="ECO:0000313" key="2">
    <source>
        <dbReference type="EMBL" id="KAJ2907131.1"/>
    </source>
</evidence>
<evidence type="ECO:0000313" key="3">
    <source>
        <dbReference type="Proteomes" id="UP001201980"/>
    </source>
</evidence>
<keyword evidence="1" id="KW-0732">Signal</keyword>